<reference evidence="7 8" key="1">
    <citation type="journal article" date="2013" name="Proc. Natl. Acad. Sci. U.S.A.">
        <title>Fine-scale variation in meiotic recombination in Mimulus inferred from population shotgun sequencing.</title>
        <authorList>
            <person name="Hellsten U."/>
            <person name="Wright K.M."/>
            <person name="Jenkins J."/>
            <person name="Shu S."/>
            <person name="Yuan Y."/>
            <person name="Wessler S.R."/>
            <person name="Schmutz J."/>
            <person name="Willis J.H."/>
            <person name="Rokhsar D.S."/>
        </authorList>
    </citation>
    <scope>NUCLEOTIDE SEQUENCE [LARGE SCALE GENOMIC DNA]</scope>
    <source>
        <strain evidence="8">cv. DUN x IM62</strain>
    </source>
</reference>
<gene>
    <name evidence="7" type="ORF">MIMGU_mgv1a021744mg</name>
</gene>
<feature type="non-terminal residue" evidence="7">
    <location>
        <position position="493"/>
    </location>
</feature>
<dbReference type="InterPro" id="IPR012921">
    <property type="entry name" value="SPOC_C"/>
</dbReference>
<organism evidence="7 8">
    <name type="scientific">Erythranthe guttata</name>
    <name type="common">Yellow monkey flower</name>
    <name type="synonym">Mimulus guttatus</name>
    <dbReference type="NCBI Taxonomy" id="4155"/>
    <lineage>
        <taxon>Eukaryota</taxon>
        <taxon>Viridiplantae</taxon>
        <taxon>Streptophyta</taxon>
        <taxon>Embryophyta</taxon>
        <taxon>Tracheophyta</taxon>
        <taxon>Spermatophyta</taxon>
        <taxon>Magnoliopsida</taxon>
        <taxon>eudicotyledons</taxon>
        <taxon>Gunneridae</taxon>
        <taxon>Pentapetalae</taxon>
        <taxon>asterids</taxon>
        <taxon>lamiids</taxon>
        <taxon>Lamiales</taxon>
        <taxon>Phrymaceae</taxon>
        <taxon>Erythranthe</taxon>
    </lineage>
</organism>
<dbReference type="EMBL" id="KI630592">
    <property type="protein sequence ID" value="EYU36725.1"/>
    <property type="molecule type" value="Genomic_DNA"/>
</dbReference>
<comment type="subcellular location">
    <subcellularLocation>
        <location evidence="1">Nucleus</location>
    </subcellularLocation>
</comment>
<evidence type="ECO:0000256" key="5">
    <source>
        <dbReference type="SAM" id="MobiDB-lite"/>
    </source>
</evidence>
<keyword evidence="8" id="KW-1185">Reference proteome</keyword>
<feature type="domain" description="RRM" evidence="6">
    <location>
        <begin position="108"/>
        <end position="180"/>
    </location>
</feature>
<proteinExistence type="predicted"/>
<evidence type="ECO:0000313" key="7">
    <source>
        <dbReference type="EMBL" id="EYU36725.1"/>
    </source>
</evidence>
<feature type="domain" description="RRM" evidence="6">
    <location>
        <begin position="31"/>
        <end position="103"/>
    </location>
</feature>
<protein>
    <recommendedName>
        <fullName evidence="6">RRM domain-containing protein</fullName>
    </recommendedName>
</protein>
<evidence type="ECO:0000256" key="4">
    <source>
        <dbReference type="PROSITE-ProRule" id="PRU00176"/>
    </source>
</evidence>
<dbReference type="GO" id="GO:0005634">
    <property type="term" value="C:nucleus"/>
    <property type="evidence" value="ECO:0007669"/>
    <property type="project" value="UniProtKB-SubCell"/>
</dbReference>
<dbReference type="eggNOG" id="KOG0118">
    <property type="taxonomic scope" value="Eukaryota"/>
</dbReference>
<dbReference type="InterPro" id="IPR012677">
    <property type="entry name" value="Nucleotide-bd_a/b_plait_sf"/>
</dbReference>
<name>A0A022RCU0_ERYGU</name>
<dbReference type="InterPro" id="IPR035979">
    <property type="entry name" value="RBD_domain_sf"/>
</dbReference>
<dbReference type="CDD" id="cd21546">
    <property type="entry name" value="SPOC_FPA-like"/>
    <property type="match status" value="1"/>
</dbReference>
<sequence length="493" mass="53882">MAHHAKPAPAKPTQSHGVISVANSSENHPSKNLWIGSVMPDVTDSELKALFESHGEVAGVRLYPSRNFAYVYFREIESARSAMQGLQGHLLRGNRLKIEFAKPAKPCSSLLVALISRSVTKEDLQREFLKFGSIKKVSFLRDSNTAYIDFVRLEDATQALTCMNGKRIGGDQIRVDFWRGEQGPDANQVQFSSTITATSEYRWMAKDSSKSYPQPTLAGTKRQNQFLDTVPPKRAAVQMDFQGLNPPALRGCPPFLGLSGSGAYIRPSFLCPHTTFKPAPPGLDNSQLQRDSKRSKIDTDPSLERAENKGGLGEKDVLNLGSSGGATVSLTSVPTSGLGKLQSGSSSMWRGTIAKGGIPICLARCVPIGEGIDVHMPEVIDCSERIELDLLSTLYEKAIGFSTVCFLPDSESDFAAYMEFMSYLVCKDRAGIIRIDEYTPIFLVPPKFLSKVLKVSGPECLYGVLLKFSVVASTSTSMNPPPTQNREPCTKEK</sequence>
<dbReference type="InterPro" id="IPR000504">
    <property type="entry name" value="RRM_dom"/>
</dbReference>
<evidence type="ECO:0000313" key="8">
    <source>
        <dbReference type="Proteomes" id="UP000030748"/>
    </source>
</evidence>
<feature type="compositionally biased region" description="Basic and acidic residues" evidence="5">
    <location>
        <begin position="290"/>
        <end position="316"/>
    </location>
</feature>
<evidence type="ECO:0000256" key="3">
    <source>
        <dbReference type="ARBA" id="ARBA00023242"/>
    </source>
</evidence>
<evidence type="ECO:0000259" key="6">
    <source>
        <dbReference type="PROSITE" id="PS50102"/>
    </source>
</evidence>
<dbReference type="Gene3D" id="3.30.70.330">
    <property type="match status" value="2"/>
</dbReference>
<keyword evidence="3" id="KW-0539">Nucleus</keyword>
<dbReference type="AlphaFoldDB" id="A0A022RCU0"/>
<dbReference type="GO" id="GO:0003723">
    <property type="term" value="F:RNA binding"/>
    <property type="evidence" value="ECO:0000318"/>
    <property type="project" value="GO_Central"/>
</dbReference>
<dbReference type="Proteomes" id="UP000030748">
    <property type="component" value="Unassembled WGS sequence"/>
</dbReference>
<evidence type="ECO:0000256" key="2">
    <source>
        <dbReference type="ARBA" id="ARBA00022884"/>
    </source>
</evidence>
<dbReference type="PANTHER" id="PTHR23189">
    <property type="entry name" value="RNA RECOGNITION MOTIF-CONTAINING"/>
    <property type="match status" value="1"/>
</dbReference>
<dbReference type="SUPFAM" id="SSF54928">
    <property type="entry name" value="RNA-binding domain, RBD"/>
    <property type="match status" value="2"/>
</dbReference>
<keyword evidence="2 4" id="KW-0694">RNA-binding</keyword>
<dbReference type="CDD" id="cd00590">
    <property type="entry name" value="RRM_SF"/>
    <property type="match status" value="2"/>
</dbReference>
<evidence type="ECO:0000256" key="1">
    <source>
        <dbReference type="ARBA" id="ARBA00004123"/>
    </source>
</evidence>
<dbReference type="Pfam" id="PF07744">
    <property type="entry name" value="SPOC"/>
    <property type="match status" value="1"/>
</dbReference>
<dbReference type="SMART" id="SM00360">
    <property type="entry name" value="RRM"/>
    <property type="match status" value="2"/>
</dbReference>
<accession>A0A022RCU0</accession>
<feature type="region of interest" description="Disordered" evidence="5">
    <location>
        <begin position="277"/>
        <end position="316"/>
    </location>
</feature>
<dbReference type="Pfam" id="PF00076">
    <property type="entry name" value="RRM_1"/>
    <property type="match status" value="2"/>
</dbReference>
<dbReference type="PROSITE" id="PS50102">
    <property type="entry name" value="RRM"/>
    <property type="match status" value="2"/>
</dbReference>
<dbReference type="STRING" id="4155.A0A022RCU0"/>